<reference evidence="3 4" key="1">
    <citation type="submission" date="2020-10" db="EMBL/GenBank/DDBJ databases">
        <title>Phylogeny of dyella-like bacteria.</title>
        <authorList>
            <person name="Fu J."/>
        </authorList>
    </citation>
    <scope>NUCLEOTIDE SEQUENCE [LARGE SCALE GENOMIC DNA]</scope>
    <source>
        <strain evidence="3 4">DHG40</strain>
    </source>
</reference>
<evidence type="ECO:0000313" key="3">
    <source>
        <dbReference type="EMBL" id="MFK2856165.1"/>
    </source>
</evidence>
<dbReference type="InterPro" id="IPR011990">
    <property type="entry name" value="TPR-like_helical_dom_sf"/>
</dbReference>
<feature type="domain" description="Protein SirB1 N-terminal" evidence="2">
    <location>
        <begin position="112"/>
        <end position="212"/>
    </location>
</feature>
<name>A0ABW8IN57_9GAMM</name>
<dbReference type="SUPFAM" id="SSF48452">
    <property type="entry name" value="TPR-like"/>
    <property type="match status" value="1"/>
</dbReference>
<protein>
    <recommendedName>
        <fullName evidence="2">Protein SirB1 N-terminal domain-containing protein</fullName>
    </recommendedName>
</protein>
<evidence type="ECO:0000259" key="2">
    <source>
        <dbReference type="Pfam" id="PF13369"/>
    </source>
</evidence>
<organism evidence="3 4">
    <name type="scientific">Dyella humi</name>
    <dbReference type="NCBI Taxonomy" id="1770547"/>
    <lineage>
        <taxon>Bacteria</taxon>
        <taxon>Pseudomonadati</taxon>
        <taxon>Pseudomonadota</taxon>
        <taxon>Gammaproteobacteria</taxon>
        <taxon>Lysobacterales</taxon>
        <taxon>Rhodanobacteraceae</taxon>
        <taxon>Dyella</taxon>
    </lineage>
</organism>
<dbReference type="RefSeq" id="WP_380014380.1">
    <property type="nucleotide sequence ID" value="NZ_JADIKI010000023.1"/>
</dbReference>
<comment type="similarity">
    <text evidence="1">Belongs to the UPF0162 family.</text>
</comment>
<comment type="caution">
    <text evidence="3">The sequence shown here is derived from an EMBL/GenBank/DDBJ whole genome shotgun (WGS) entry which is preliminary data.</text>
</comment>
<dbReference type="InterPro" id="IPR032698">
    <property type="entry name" value="SirB1_N"/>
</dbReference>
<proteinExistence type="inferred from homology"/>
<keyword evidence="4" id="KW-1185">Reference proteome</keyword>
<evidence type="ECO:0000256" key="1">
    <source>
        <dbReference type="ARBA" id="ARBA00007100"/>
    </source>
</evidence>
<dbReference type="Proteomes" id="UP001620409">
    <property type="component" value="Unassembled WGS sequence"/>
</dbReference>
<gene>
    <name evidence="3" type="ORF">ISP18_16290</name>
</gene>
<dbReference type="Pfam" id="PF13369">
    <property type="entry name" value="Transglut_core2"/>
    <property type="match status" value="1"/>
</dbReference>
<evidence type="ECO:0000313" key="4">
    <source>
        <dbReference type="Proteomes" id="UP001620409"/>
    </source>
</evidence>
<dbReference type="EMBL" id="JADIKI010000023">
    <property type="protein sequence ID" value="MFK2856165.1"/>
    <property type="molecule type" value="Genomic_DNA"/>
</dbReference>
<sequence>MVRYLGAVSIALCVAGIGLLGVANAQSVEDISAMNGMSAQQMNAALIASHFREEQAEVAQLPAYFPKSKTDAGTFPPDIQKILNLPEDQIDTGVAALTFAKEIYPNLDVVAYSSQLNDMARHAKATIERFGKHDPISVIQALNTYYHFEFRAQYDFAPDGRKNRDNYFLNRIMDRHMGQCETLPMLYMAIAQRLGYPVYAVHAPEHSFLRYVDPSLPGGAINIEVSGRQISWLSDAGYAHWLNINDRAIKGGAFLRTLTRRQWLGLLLEENAVVFSKAGYWDRAILYVKKAQELDPQDPYYPKNLAQAYEVKAQRTEARDLAEKYMKMSHNEAALAESMGWVNDPDALTRADAMRANALAKGTQ</sequence>
<dbReference type="Gene3D" id="1.25.40.10">
    <property type="entry name" value="Tetratricopeptide repeat domain"/>
    <property type="match status" value="1"/>
</dbReference>
<accession>A0ABW8IN57</accession>